<evidence type="ECO:0000313" key="13">
    <source>
        <dbReference type="Proteomes" id="UP000836841"/>
    </source>
</evidence>
<evidence type="ECO:0000256" key="8">
    <source>
        <dbReference type="ARBA" id="ARBA00023136"/>
    </source>
</evidence>
<dbReference type="Pfam" id="PF08263">
    <property type="entry name" value="LRRNT_2"/>
    <property type="match status" value="1"/>
</dbReference>
<dbReference type="AlphaFoldDB" id="A0AAU9SK03"/>
<dbReference type="PRINTS" id="PR00463">
    <property type="entry name" value="EP450I"/>
</dbReference>
<dbReference type="InterPro" id="IPR002401">
    <property type="entry name" value="Cyt_P450_E_grp-I"/>
</dbReference>
<keyword evidence="13" id="KW-1185">Reference proteome</keyword>
<evidence type="ECO:0000259" key="11">
    <source>
        <dbReference type="Pfam" id="PF08263"/>
    </source>
</evidence>
<comment type="subcellular location">
    <subcellularLocation>
        <location evidence="1">Membrane</location>
        <topology evidence="1">Single-pass type I membrane protein</topology>
    </subcellularLocation>
</comment>
<keyword evidence="9" id="KW-0325">Glycoprotein</keyword>
<dbReference type="EMBL" id="OU466861">
    <property type="protein sequence ID" value="CAH2065022.1"/>
    <property type="molecule type" value="Genomic_DNA"/>
</dbReference>
<sequence>MKRLFLLLSFSALILLEAYGFTDETDRQALLEFKSQVSEDKRVVLSSWNHSFPLCNWKGVTCGRKHKRVTRVDLGGVISPSVGNLSFLISLDLSNNSFGGTIPQEVQNLFRLENLDLELNFLGGRIPVGLFNCSRLLNLYLNLNSLGESVPSDIGLLTKLVSLDLAGNNLKGKLPSSLGNLTSLRDMGFNDNNLEGGLPDDIARMTKMVRLIIYENNLSGDFPPAIYNLSSLELLNIFGNRFSGSLRHDFGNSLPNFRELYMENNHLTGEIPTTLCNISNLQMLKMGQNHLTGSIPTSFGRVGSLQSLLLHDNSLGSYSAGDLEFLSGLTNCTKLDTLLVYHNRLGGDLPISITNLSTKLITLQLGGNYISGMIPHGIGNLINPQTLRKDTIFCGQHHSIGYNKLNGTIPPEIMQLSLLTLSMPHNLLTGTLPKEVGGLEHLVTLSVEHNKLSSKEDCDRDEWILHDDLIVGFPLAECLTLVLDVGLRCSEEYPTNRLATSEATKELVSIRKRFFKASRTTRGIVHGEPRHNLPLKWTMTELINHQDILTKIRDEIESVLGATRRLIKESDLQKLPYLQAAIKETLRLHPVGPLLRRESNRDIKINGYDVKSGTKIFVNAYGIMRDPTTYKDPDKFIPERLLVVEENAERKMSYRYQRYMLELKGQDMNHTAFGSELYFHPFSQNK</sequence>
<dbReference type="Pfam" id="PF00067">
    <property type="entry name" value="p450"/>
    <property type="match status" value="1"/>
</dbReference>
<gene>
    <name evidence="12" type="ORF">TAV2_LOCUS16183</name>
</gene>
<accession>A0AAU9SK03</accession>
<dbReference type="GO" id="GO:0016705">
    <property type="term" value="F:oxidoreductase activity, acting on paired donors, with incorporation or reduction of molecular oxygen"/>
    <property type="evidence" value="ECO:0007669"/>
    <property type="project" value="InterPro"/>
</dbReference>
<name>A0AAU9SK03_THLAR</name>
<evidence type="ECO:0000256" key="5">
    <source>
        <dbReference type="ARBA" id="ARBA00022729"/>
    </source>
</evidence>
<comment type="similarity">
    <text evidence="2">Belongs to the RLP family.</text>
</comment>
<evidence type="ECO:0000256" key="6">
    <source>
        <dbReference type="ARBA" id="ARBA00022737"/>
    </source>
</evidence>
<dbReference type="InterPro" id="IPR036396">
    <property type="entry name" value="Cyt_P450_sf"/>
</dbReference>
<evidence type="ECO:0000256" key="9">
    <source>
        <dbReference type="ARBA" id="ARBA00023180"/>
    </source>
</evidence>
<evidence type="ECO:0000256" key="1">
    <source>
        <dbReference type="ARBA" id="ARBA00004479"/>
    </source>
</evidence>
<dbReference type="GO" id="GO:0016020">
    <property type="term" value="C:membrane"/>
    <property type="evidence" value="ECO:0007669"/>
    <property type="project" value="UniProtKB-SubCell"/>
</dbReference>
<dbReference type="SUPFAM" id="SSF52058">
    <property type="entry name" value="L domain-like"/>
    <property type="match status" value="2"/>
</dbReference>
<dbReference type="PANTHER" id="PTHR48057">
    <property type="entry name" value="LEUCINE-RICH REPEAT SERINE/THREONINE-PROTEIN KINASE 1"/>
    <property type="match status" value="1"/>
</dbReference>
<dbReference type="GO" id="GO:0004497">
    <property type="term" value="F:monooxygenase activity"/>
    <property type="evidence" value="ECO:0007669"/>
    <property type="project" value="InterPro"/>
</dbReference>
<dbReference type="InterPro" id="IPR001611">
    <property type="entry name" value="Leu-rich_rpt"/>
</dbReference>
<dbReference type="InterPro" id="IPR032675">
    <property type="entry name" value="LRR_dom_sf"/>
</dbReference>
<dbReference type="SUPFAM" id="SSF48264">
    <property type="entry name" value="Cytochrome P450"/>
    <property type="match status" value="1"/>
</dbReference>
<keyword evidence="3" id="KW-0433">Leucine-rich repeat</keyword>
<proteinExistence type="inferred from homology"/>
<feature type="chain" id="PRO_5043930832" description="Leucine-rich repeat-containing N-terminal plant-type domain-containing protein" evidence="10">
    <location>
        <begin position="21"/>
        <end position="686"/>
    </location>
</feature>
<dbReference type="FunFam" id="3.80.10.10:FF:000275">
    <property type="entry name" value="Leucine-rich repeat receptor-like protein kinase"/>
    <property type="match status" value="1"/>
</dbReference>
<evidence type="ECO:0000256" key="10">
    <source>
        <dbReference type="SAM" id="SignalP"/>
    </source>
</evidence>
<feature type="signal peptide" evidence="10">
    <location>
        <begin position="1"/>
        <end position="20"/>
    </location>
</feature>
<reference evidence="12 13" key="1">
    <citation type="submission" date="2022-03" db="EMBL/GenBank/DDBJ databases">
        <authorList>
            <person name="Nunn A."/>
            <person name="Chopra R."/>
            <person name="Nunn A."/>
            <person name="Contreras Garrido A."/>
        </authorList>
    </citation>
    <scope>NUCLEOTIDE SEQUENCE [LARGE SCALE GENOMIC DNA]</scope>
</reference>
<dbReference type="Gene3D" id="3.80.10.10">
    <property type="entry name" value="Ribonuclease Inhibitor"/>
    <property type="match status" value="4"/>
</dbReference>
<dbReference type="GO" id="GO:0020037">
    <property type="term" value="F:heme binding"/>
    <property type="evidence" value="ECO:0007669"/>
    <property type="project" value="InterPro"/>
</dbReference>
<dbReference type="Proteomes" id="UP000836841">
    <property type="component" value="Chromosome 5"/>
</dbReference>
<evidence type="ECO:0000256" key="4">
    <source>
        <dbReference type="ARBA" id="ARBA00022692"/>
    </source>
</evidence>
<dbReference type="PANTHER" id="PTHR48057:SF29">
    <property type="entry name" value="OS02G0609900 PROTEIN"/>
    <property type="match status" value="1"/>
</dbReference>
<evidence type="ECO:0000256" key="2">
    <source>
        <dbReference type="ARBA" id="ARBA00009592"/>
    </source>
</evidence>
<protein>
    <recommendedName>
        <fullName evidence="11">Leucine-rich repeat-containing N-terminal plant-type domain-containing protein</fullName>
    </recommendedName>
</protein>
<dbReference type="Gene3D" id="1.10.630.10">
    <property type="entry name" value="Cytochrome P450"/>
    <property type="match status" value="1"/>
</dbReference>
<dbReference type="Pfam" id="PF00560">
    <property type="entry name" value="LRR_1"/>
    <property type="match status" value="5"/>
</dbReference>
<evidence type="ECO:0000256" key="3">
    <source>
        <dbReference type="ARBA" id="ARBA00022614"/>
    </source>
</evidence>
<dbReference type="InterPro" id="IPR013210">
    <property type="entry name" value="LRR_N_plant-typ"/>
</dbReference>
<keyword evidence="7" id="KW-1133">Transmembrane helix</keyword>
<keyword evidence="6" id="KW-0677">Repeat</keyword>
<evidence type="ECO:0000313" key="12">
    <source>
        <dbReference type="EMBL" id="CAH2065022.1"/>
    </source>
</evidence>
<dbReference type="InterPro" id="IPR003591">
    <property type="entry name" value="Leu-rich_rpt_typical-subtyp"/>
</dbReference>
<keyword evidence="8" id="KW-0472">Membrane</keyword>
<dbReference type="InterPro" id="IPR052595">
    <property type="entry name" value="LRRC69/RLP"/>
</dbReference>
<organism evidence="12 13">
    <name type="scientific">Thlaspi arvense</name>
    <name type="common">Field penny-cress</name>
    <dbReference type="NCBI Taxonomy" id="13288"/>
    <lineage>
        <taxon>Eukaryota</taxon>
        <taxon>Viridiplantae</taxon>
        <taxon>Streptophyta</taxon>
        <taxon>Embryophyta</taxon>
        <taxon>Tracheophyta</taxon>
        <taxon>Spermatophyta</taxon>
        <taxon>Magnoliopsida</taxon>
        <taxon>eudicotyledons</taxon>
        <taxon>Gunneridae</taxon>
        <taxon>Pentapetalae</taxon>
        <taxon>rosids</taxon>
        <taxon>malvids</taxon>
        <taxon>Brassicales</taxon>
        <taxon>Brassicaceae</taxon>
        <taxon>Thlaspideae</taxon>
        <taxon>Thlaspi</taxon>
    </lineage>
</organism>
<keyword evidence="4" id="KW-0812">Transmembrane</keyword>
<feature type="domain" description="Leucine-rich repeat-containing N-terminal plant-type" evidence="11">
    <location>
        <begin position="24"/>
        <end position="62"/>
    </location>
</feature>
<keyword evidence="5 10" id="KW-0732">Signal</keyword>
<evidence type="ECO:0000256" key="7">
    <source>
        <dbReference type="ARBA" id="ARBA00022989"/>
    </source>
</evidence>
<dbReference type="InterPro" id="IPR001128">
    <property type="entry name" value="Cyt_P450"/>
</dbReference>
<dbReference type="SMART" id="SM00369">
    <property type="entry name" value="LRR_TYP"/>
    <property type="match status" value="6"/>
</dbReference>
<dbReference type="GO" id="GO:0005506">
    <property type="term" value="F:iron ion binding"/>
    <property type="evidence" value="ECO:0007669"/>
    <property type="project" value="InterPro"/>
</dbReference>